<accession>A0A1I7WJG9</accession>
<protein>
    <submittedName>
        <fullName evidence="3">Uncharacterized protein</fullName>
    </submittedName>
</protein>
<sequence length="101" mass="12241">MRRYFELFIRICCFLKSNKFFILIILNNVLIIYILIRDMKVKKILLFINVRVIVLLGDFKAERQPTGWYVVESNFFSKIKHYFFFTAVFATISIEIKIYLK</sequence>
<dbReference type="AlphaFoldDB" id="A0A1I7WJG9"/>
<proteinExistence type="predicted"/>
<keyword evidence="1" id="KW-1133">Transmembrane helix</keyword>
<organism evidence="2 3">
    <name type="scientific">Heterorhabditis bacteriophora</name>
    <name type="common">Entomopathogenic nematode worm</name>
    <dbReference type="NCBI Taxonomy" id="37862"/>
    <lineage>
        <taxon>Eukaryota</taxon>
        <taxon>Metazoa</taxon>
        <taxon>Ecdysozoa</taxon>
        <taxon>Nematoda</taxon>
        <taxon>Chromadorea</taxon>
        <taxon>Rhabditida</taxon>
        <taxon>Rhabditina</taxon>
        <taxon>Rhabditomorpha</taxon>
        <taxon>Strongyloidea</taxon>
        <taxon>Heterorhabditidae</taxon>
        <taxon>Heterorhabditis</taxon>
    </lineage>
</organism>
<evidence type="ECO:0000313" key="3">
    <source>
        <dbReference type="WBParaSite" id="Hba_05109"/>
    </source>
</evidence>
<dbReference type="Proteomes" id="UP000095283">
    <property type="component" value="Unplaced"/>
</dbReference>
<evidence type="ECO:0000256" key="1">
    <source>
        <dbReference type="SAM" id="Phobius"/>
    </source>
</evidence>
<dbReference type="WBParaSite" id="Hba_05109">
    <property type="protein sequence ID" value="Hba_05109"/>
    <property type="gene ID" value="Hba_05109"/>
</dbReference>
<keyword evidence="1" id="KW-0472">Membrane</keyword>
<feature type="transmembrane region" description="Helical" evidence="1">
    <location>
        <begin position="20"/>
        <end position="36"/>
    </location>
</feature>
<name>A0A1I7WJG9_HETBA</name>
<feature type="transmembrane region" description="Helical" evidence="1">
    <location>
        <begin position="81"/>
        <end position="100"/>
    </location>
</feature>
<keyword evidence="2" id="KW-1185">Reference proteome</keyword>
<reference evidence="3" key="1">
    <citation type="submission" date="2016-11" db="UniProtKB">
        <authorList>
            <consortium name="WormBaseParasite"/>
        </authorList>
    </citation>
    <scope>IDENTIFICATION</scope>
</reference>
<keyword evidence="1" id="KW-0812">Transmembrane</keyword>
<evidence type="ECO:0000313" key="2">
    <source>
        <dbReference type="Proteomes" id="UP000095283"/>
    </source>
</evidence>